<reference evidence="8" key="1">
    <citation type="submission" date="2022-07" db="EMBL/GenBank/DDBJ databases">
        <title>Phylogenomic reconstructions and comparative analyses of Kickxellomycotina fungi.</title>
        <authorList>
            <person name="Reynolds N.K."/>
            <person name="Stajich J.E."/>
            <person name="Barry K."/>
            <person name="Grigoriev I.V."/>
            <person name="Crous P."/>
            <person name="Smith M.E."/>
        </authorList>
    </citation>
    <scope>NUCLEOTIDE SEQUENCE</scope>
    <source>
        <strain evidence="8">RSA 1196</strain>
    </source>
</reference>
<keyword evidence="8" id="KW-0418">Kinase</keyword>
<evidence type="ECO:0000256" key="3">
    <source>
        <dbReference type="ARBA" id="ARBA00022838"/>
    </source>
</evidence>
<dbReference type="OrthoDB" id="248495at2759"/>
<evidence type="ECO:0000256" key="5">
    <source>
        <dbReference type="SAM" id="MobiDB-lite"/>
    </source>
</evidence>
<feature type="region of interest" description="Disordered" evidence="5">
    <location>
        <begin position="205"/>
        <end position="238"/>
    </location>
</feature>
<dbReference type="GO" id="GO:0007094">
    <property type="term" value="P:mitotic spindle assembly checkpoint signaling"/>
    <property type="evidence" value="ECO:0007669"/>
    <property type="project" value="InterPro"/>
</dbReference>
<dbReference type="SMART" id="SM00777">
    <property type="entry name" value="Mad3_BUB1_I"/>
    <property type="match status" value="1"/>
</dbReference>
<feature type="region of interest" description="Disordered" evidence="5">
    <location>
        <begin position="429"/>
        <end position="452"/>
    </location>
</feature>
<proteinExistence type="predicted"/>
<dbReference type="Gene3D" id="1.10.510.10">
    <property type="entry name" value="Transferase(Phosphotransferase) domain 1"/>
    <property type="match status" value="2"/>
</dbReference>
<name>A0A9W8E9E2_9FUNG</name>
<organism evidence="8 9">
    <name type="scientific">Dispira parvispora</name>
    <dbReference type="NCBI Taxonomy" id="1520584"/>
    <lineage>
        <taxon>Eukaryota</taxon>
        <taxon>Fungi</taxon>
        <taxon>Fungi incertae sedis</taxon>
        <taxon>Zoopagomycota</taxon>
        <taxon>Kickxellomycotina</taxon>
        <taxon>Dimargaritomycetes</taxon>
        <taxon>Dimargaritales</taxon>
        <taxon>Dimargaritaceae</taxon>
        <taxon>Dispira</taxon>
    </lineage>
</organism>
<feature type="region of interest" description="Disordered" evidence="5">
    <location>
        <begin position="381"/>
        <end position="415"/>
    </location>
</feature>
<feature type="domain" description="Protein kinase" evidence="6">
    <location>
        <begin position="763"/>
        <end position="1296"/>
    </location>
</feature>
<dbReference type="GO" id="GO:0000776">
    <property type="term" value="C:kinetochore"/>
    <property type="evidence" value="ECO:0007669"/>
    <property type="project" value="UniProtKB-KW"/>
</dbReference>
<feature type="region of interest" description="Disordered" evidence="5">
    <location>
        <begin position="1173"/>
        <end position="1194"/>
    </location>
</feature>
<feature type="region of interest" description="Disordered" evidence="5">
    <location>
        <begin position="1054"/>
        <end position="1108"/>
    </location>
</feature>
<dbReference type="PANTHER" id="PTHR14030">
    <property type="entry name" value="MITOTIC CHECKPOINT SERINE/THREONINE-PROTEIN KINASE BUB1"/>
    <property type="match status" value="1"/>
</dbReference>
<dbReference type="PROSITE" id="PS00108">
    <property type="entry name" value="PROTEIN_KINASE_ST"/>
    <property type="match status" value="1"/>
</dbReference>
<evidence type="ECO:0000313" key="9">
    <source>
        <dbReference type="Proteomes" id="UP001150925"/>
    </source>
</evidence>
<comment type="caution">
    <text evidence="8">The sequence shown here is derived from an EMBL/GenBank/DDBJ whole genome shotgun (WGS) entry which is preliminary data.</text>
</comment>
<dbReference type="Gene3D" id="1.25.40.430">
    <property type="match status" value="1"/>
</dbReference>
<keyword evidence="9" id="KW-1185">Reference proteome</keyword>
<keyword evidence="2" id="KW-0158">Chromosome</keyword>
<evidence type="ECO:0000259" key="7">
    <source>
        <dbReference type="PROSITE" id="PS51489"/>
    </source>
</evidence>
<feature type="domain" description="BUB1 N-terminal" evidence="7">
    <location>
        <begin position="46"/>
        <end position="222"/>
    </location>
</feature>
<sequence length="1296" mass="144409">MLSNHNPSQATKPLQAKSLSTTSQSKTLSATEGESLECTFAQYVRAIEQVDFELDDDPLDPFYRCVQWGVQNFPQPQEQSERLFPLTEETYELFLEDTRYQSDTRYLKICTLYGKLLTLVPGRGLDAAQRVFEHMAELGIGRVLSVYYEEYATLLEHAGMISQARQVYDRGLAQNARPIERLRRRYQEFNARHPTMMGTAEMGHKVPTETSSVASRRPETASTNLPHKDRPSQAVEYKKPKREERLAVDQTLFYRDQGEVSLEEVRASQSRYQYVKVSPSIRAKESSAQTLPKQLQQLSVVSEPATHFSTPKQYTVNLRDESDDETVPLAGALRKRLATSPTINTKVAEAEMIEIWNQPLKHDDGSDDDFGVMGGVDNCPLPERETGAAPPPLLTPRAPNSQPNDENFMPSNVPSSIRANIRPFMVYPDSSDSSSDESIGPAFPLPSQPAPNNDHRIMATPKIPVFCDTPAQTNPSLTRGAASAKPQRNYMLTPHPQLPTTSAAPPQTLPANVRRPLGTPASVLRPKSLFPEATPFAMDHDHDPTPLKHKKSTFAIFRDEVVDLKPDGAAKNGPSHSGNISPVLPDLIAPTGDTTQHSQVTFTGQGILDQTMSTIAPLRTNDSMYTFQTTLSDHEGALEAPAATPYKPSISPSRGERLERTTPSALKHIGDVTPWTAVIKQLVDMVKGTPGYNDISGQDCNQSGKIEKLCQKRRQRGGKGNAMGLSGAALTKTRFQYDQDDLSMNTELLGQTLGMIDLGPDQYTVESKLGEGGDAVVYLVTDLQAVEAIEWNSFDQAAPEAGNVGAAHHGIYRAMKIELQGTPWEFYILCQAHQRLERRPQASVVAATAYYGFRDESYLLTPYYEHGTLVDAVNAWRQDPLASHTPSGSSIEGGLLMRPTMDTGVDEMLALFYMVELLRTVQALHHHGIVHTDLKPDNVLLRFDNSPDSSGRGGQSQPFAPPQDKRITPFKMLHTPGFGHRWSTQYSPEGHDGWAEKGICLIDFGRALDLRLFPDGIRDQSELETFRQQTHSHFHLPGDSSVENQAVRPLVEPTRPFTQEPPHHSKPPLHPIYASGTTHHIGSNTSRQSNRPRSRSRSRSRSRLANRPTDQAYSSWDLYHRIQRMLPEPYKIAQYSHASCLYSLDYLGLANVAHTLLHGKYLEKLQLSPAEGTYAGTHGHSSLQESSRTDNSPSLVMPSTPLKRYWQVDLWVDVFRFLLNPHTVGSLWLDSSRNGPSASRPPRMLSPTELCHCLALLRGRLEQYLVTESHKTSKNLKSLLKQMHLRVHDGLKKAQT</sequence>
<dbReference type="InterPro" id="IPR013212">
    <property type="entry name" value="Mad3/Bub1_I"/>
</dbReference>
<feature type="compositionally biased region" description="Low complexity" evidence="5">
    <location>
        <begin position="15"/>
        <end position="30"/>
    </location>
</feature>
<feature type="region of interest" description="Disordered" evidence="5">
    <location>
        <begin position="941"/>
        <end position="968"/>
    </location>
</feature>
<dbReference type="SMART" id="SM00220">
    <property type="entry name" value="S_TKc"/>
    <property type="match status" value="1"/>
</dbReference>
<keyword evidence="3" id="KW-0995">Kinetochore</keyword>
<accession>A0A9W8E9E2</accession>
<dbReference type="PROSITE" id="PS51489">
    <property type="entry name" value="BUB1_N"/>
    <property type="match status" value="1"/>
</dbReference>
<feature type="compositionally biased region" description="Low complexity" evidence="5">
    <location>
        <begin position="429"/>
        <end position="438"/>
    </location>
</feature>
<dbReference type="GO" id="GO:0004674">
    <property type="term" value="F:protein serine/threonine kinase activity"/>
    <property type="evidence" value="ECO:0007669"/>
    <property type="project" value="UniProtKB-EC"/>
</dbReference>
<feature type="compositionally biased region" description="Polar residues" evidence="5">
    <location>
        <begin position="400"/>
        <end position="415"/>
    </location>
</feature>
<feature type="region of interest" description="Disordered" evidence="5">
    <location>
        <begin position="1"/>
        <end position="30"/>
    </location>
</feature>
<evidence type="ECO:0000259" key="6">
    <source>
        <dbReference type="PROSITE" id="PS50011"/>
    </source>
</evidence>
<evidence type="ECO:0000256" key="4">
    <source>
        <dbReference type="ARBA" id="ARBA00023328"/>
    </source>
</evidence>
<feature type="compositionally biased region" description="Basic residues" evidence="5">
    <location>
        <begin position="1090"/>
        <end position="1104"/>
    </location>
</feature>
<evidence type="ECO:0000256" key="2">
    <source>
        <dbReference type="ARBA" id="ARBA00022454"/>
    </source>
</evidence>
<keyword evidence="8" id="KW-0808">Transferase</keyword>
<dbReference type="Pfam" id="PF08311">
    <property type="entry name" value="Mad3_BUB1_I"/>
    <property type="match status" value="1"/>
</dbReference>
<keyword evidence="4" id="KW-0137">Centromere</keyword>
<comment type="subcellular location">
    <subcellularLocation>
        <location evidence="1">Chromosome</location>
        <location evidence="1">Centromere</location>
        <location evidence="1">Kinetochore</location>
    </subcellularLocation>
</comment>
<dbReference type="PROSITE" id="PS50011">
    <property type="entry name" value="PROTEIN_KINASE_DOM"/>
    <property type="match status" value="1"/>
</dbReference>
<feature type="compositionally biased region" description="Polar residues" evidence="5">
    <location>
        <begin position="1"/>
        <end position="12"/>
    </location>
</feature>
<gene>
    <name evidence="8" type="primary">BUB1_1</name>
    <name evidence="8" type="ORF">IWQ62_000281</name>
</gene>
<dbReference type="Proteomes" id="UP001150925">
    <property type="component" value="Unassembled WGS sequence"/>
</dbReference>
<dbReference type="InterPro" id="IPR008271">
    <property type="entry name" value="Ser/Thr_kinase_AS"/>
</dbReference>
<protein>
    <submittedName>
        <fullName evidence="8">Protein kinase</fullName>
        <ecNumber evidence="8">2.7.11.1</ecNumber>
    </submittedName>
</protein>
<feature type="compositionally biased region" description="Polar residues" evidence="5">
    <location>
        <begin position="1179"/>
        <end position="1194"/>
    </location>
</feature>
<dbReference type="InterPro" id="IPR011009">
    <property type="entry name" value="Kinase-like_dom_sf"/>
</dbReference>
<dbReference type="EMBL" id="JANBPY010000011">
    <property type="protein sequence ID" value="KAJ1969970.1"/>
    <property type="molecule type" value="Genomic_DNA"/>
</dbReference>
<evidence type="ECO:0000256" key="1">
    <source>
        <dbReference type="ARBA" id="ARBA00004629"/>
    </source>
</evidence>
<dbReference type="EC" id="2.7.11.1" evidence="8"/>
<feature type="compositionally biased region" description="Polar residues" evidence="5">
    <location>
        <begin position="208"/>
        <end position="225"/>
    </location>
</feature>
<evidence type="ECO:0000313" key="8">
    <source>
        <dbReference type="EMBL" id="KAJ1969970.1"/>
    </source>
</evidence>
<feature type="compositionally biased region" description="Basic and acidic residues" evidence="5">
    <location>
        <begin position="226"/>
        <end position="238"/>
    </location>
</feature>
<dbReference type="InterPro" id="IPR015661">
    <property type="entry name" value="Bub1/Mad3"/>
</dbReference>
<dbReference type="SUPFAM" id="SSF56112">
    <property type="entry name" value="Protein kinase-like (PK-like)"/>
    <property type="match status" value="1"/>
</dbReference>
<dbReference type="InterPro" id="IPR000719">
    <property type="entry name" value="Prot_kinase_dom"/>
</dbReference>
<dbReference type="GO" id="GO:0005524">
    <property type="term" value="F:ATP binding"/>
    <property type="evidence" value="ECO:0007669"/>
    <property type="project" value="InterPro"/>
</dbReference>